<feature type="signal peptide" evidence="2">
    <location>
        <begin position="1"/>
        <end position="26"/>
    </location>
</feature>
<feature type="region of interest" description="Disordered" evidence="1">
    <location>
        <begin position="27"/>
        <end position="78"/>
    </location>
</feature>
<dbReference type="Proteomes" id="UP000779507">
    <property type="component" value="Unassembled WGS sequence"/>
</dbReference>
<gene>
    <name evidence="3" type="ORF">HNP98_002711</name>
</gene>
<evidence type="ECO:0000256" key="2">
    <source>
        <dbReference type="SAM" id="SignalP"/>
    </source>
</evidence>
<feature type="compositionally biased region" description="Polar residues" evidence="1">
    <location>
        <begin position="65"/>
        <end position="76"/>
    </location>
</feature>
<accession>A0ABX2FRR2</accession>
<evidence type="ECO:0000313" key="4">
    <source>
        <dbReference type="Proteomes" id="UP000779507"/>
    </source>
</evidence>
<evidence type="ECO:0000313" key="3">
    <source>
        <dbReference type="EMBL" id="NRT19875.1"/>
    </source>
</evidence>
<comment type="caution">
    <text evidence="3">The sequence shown here is derived from an EMBL/GenBank/DDBJ whole genome shotgun (WGS) entry which is preliminary data.</text>
</comment>
<sequence length="135" mass="14660">MRNAIKGLPGLLLVLGIAGFAGGAQAQALPVPGPRNPDWSLEKTEARPTAGPSTALLSNDRMPNAAQQSVSSTGNRHYQWDADRQLAYEWLSRPGSEAPGQSVAVRDERTGTVYTYRRATAPPKSRLWRPIKPIK</sequence>
<evidence type="ECO:0000256" key="1">
    <source>
        <dbReference type="SAM" id="MobiDB-lite"/>
    </source>
</evidence>
<dbReference type="RefSeq" id="WP_173810586.1">
    <property type="nucleotide sequence ID" value="NZ_JABSNP010000012.1"/>
</dbReference>
<keyword evidence="2" id="KW-0732">Signal</keyword>
<feature type="chain" id="PRO_5047229961" evidence="2">
    <location>
        <begin position="27"/>
        <end position="135"/>
    </location>
</feature>
<protein>
    <submittedName>
        <fullName evidence="3">Uncharacterized protein</fullName>
    </submittedName>
</protein>
<reference evidence="3 4" key="1">
    <citation type="submission" date="2020-05" db="EMBL/GenBank/DDBJ databases">
        <title>Genomic Encyclopedia of Type Strains, Phase IV (KMG-V): Genome sequencing to study the core and pangenomes of soil and plant-associated prokaryotes.</title>
        <authorList>
            <person name="Whitman W."/>
        </authorList>
    </citation>
    <scope>NUCLEOTIDE SEQUENCE [LARGE SCALE GENOMIC DNA]</scope>
    <source>
        <strain evidence="3 4">9A</strain>
    </source>
</reference>
<organism evidence="3 4">
    <name type="scientific">Hymenobacter caeli</name>
    <dbReference type="NCBI Taxonomy" id="2735894"/>
    <lineage>
        <taxon>Bacteria</taxon>
        <taxon>Pseudomonadati</taxon>
        <taxon>Bacteroidota</taxon>
        <taxon>Cytophagia</taxon>
        <taxon>Cytophagales</taxon>
        <taxon>Hymenobacteraceae</taxon>
        <taxon>Hymenobacter</taxon>
    </lineage>
</organism>
<dbReference type="EMBL" id="JABSNP010000012">
    <property type="protein sequence ID" value="NRT19875.1"/>
    <property type="molecule type" value="Genomic_DNA"/>
</dbReference>
<keyword evidence="4" id="KW-1185">Reference proteome</keyword>
<proteinExistence type="predicted"/>
<name>A0ABX2FRR2_9BACT</name>